<dbReference type="Gene3D" id="2.60.40.10">
    <property type="entry name" value="Immunoglobulins"/>
    <property type="match status" value="1"/>
</dbReference>
<feature type="signal peptide" evidence="1">
    <location>
        <begin position="1"/>
        <end position="24"/>
    </location>
</feature>
<dbReference type="EMBL" id="VNHX01000017">
    <property type="protein sequence ID" value="TYP92243.1"/>
    <property type="molecule type" value="Genomic_DNA"/>
</dbReference>
<comment type="caution">
    <text evidence="2">The sequence shown here is derived from an EMBL/GenBank/DDBJ whole genome shotgun (WGS) entry which is preliminary data.</text>
</comment>
<organism evidence="2 3">
    <name type="scientific">Sphingobacterium allocomposti</name>
    <dbReference type="NCBI Taxonomy" id="415956"/>
    <lineage>
        <taxon>Bacteria</taxon>
        <taxon>Pseudomonadati</taxon>
        <taxon>Bacteroidota</taxon>
        <taxon>Sphingobacteriia</taxon>
        <taxon>Sphingobacteriales</taxon>
        <taxon>Sphingobacteriaceae</taxon>
        <taxon>Sphingobacterium</taxon>
    </lineage>
</organism>
<protein>
    <submittedName>
        <fullName evidence="2">Beta-propeller uncharacterized protein DUF5122</fullName>
    </submittedName>
</protein>
<evidence type="ECO:0000313" key="2">
    <source>
        <dbReference type="EMBL" id="TYP92243.1"/>
    </source>
</evidence>
<dbReference type="PROSITE" id="PS51257">
    <property type="entry name" value="PROKAR_LIPOPROTEIN"/>
    <property type="match status" value="1"/>
</dbReference>
<evidence type="ECO:0000256" key="1">
    <source>
        <dbReference type="SAM" id="SignalP"/>
    </source>
</evidence>
<dbReference type="AlphaFoldDB" id="A0A5S5D830"/>
<evidence type="ECO:0000313" key="3">
    <source>
        <dbReference type="Proteomes" id="UP000325105"/>
    </source>
</evidence>
<keyword evidence="1" id="KW-0732">Signal</keyword>
<proteinExistence type="predicted"/>
<dbReference type="Pfam" id="PF17164">
    <property type="entry name" value="DUF5122"/>
    <property type="match status" value="4"/>
</dbReference>
<dbReference type="OrthoDB" id="9805017at2"/>
<dbReference type="Gene3D" id="2.80.10.50">
    <property type="match status" value="2"/>
</dbReference>
<dbReference type="InterPro" id="IPR013431">
    <property type="entry name" value="Delta_60_rpt"/>
</dbReference>
<feature type="chain" id="PRO_5024314687" evidence="1">
    <location>
        <begin position="25"/>
        <end position="537"/>
    </location>
</feature>
<gene>
    <name evidence="2" type="ORF">BC792_11718</name>
</gene>
<dbReference type="RefSeq" id="WP_148909348.1">
    <property type="nucleotide sequence ID" value="NZ_VNHX01000017.1"/>
</dbReference>
<keyword evidence="3" id="KW-1185">Reference proteome</keyword>
<dbReference type="InterPro" id="IPR013783">
    <property type="entry name" value="Ig-like_fold"/>
</dbReference>
<accession>A0A5S5D830</accession>
<name>A0A5S5D830_9SPHI</name>
<sequence>MKTTTTYKLLVLFLCVLIAGCAKEATFFSEPYEEGRPPLPVTYDRSQTLSPASGGVGTVVKAKIVGLAEFRDKAVFKFNGQDAEIINISGDQVEVRVPPYASTGVTSVTIDDIIVFGPEFEVEGKIKIDPTWEARQGTNNYVNDRFVMPDGKVIYVGNFTDYNRRGLVRPINRLVRTYANGVYDVSWRTGTGANGSVNSIVQINDRYYIAGAFSGYNQKNENISNITSLHLTGGLDSVGVKPFRRPDQSDTTKYVPRFNGGFNAAVAKLYAQGDKLIAAGNFRYYVSRRYDQPNERETRDTTIVDSIEIRQIARLNLDGSLDKSFRFNGNTPLPGGNGNIATLRHESGPLQGKILVYGSFTRFDNRPTGYVTRLNADGTVDETFNPGGTGADFVIANATFNEQTQKYVLVGQFRSYNGQPAANVALLNADGTLDENFRARAFVGGFPNYAKQLSDGLIVVSGTFMTYDGVTRNRFMILNPNGALADPAFNATGQFSGTLFHVVETTSEDGKRALLLMGSFSKFNNEDVSNLIRVTIE</sequence>
<dbReference type="Proteomes" id="UP000325105">
    <property type="component" value="Unassembled WGS sequence"/>
</dbReference>
<reference evidence="2 3" key="1">
    <citation type="submission" date="2019-07" db="EMBL/GenBank/DDBJ databases">
        <title>Genomic Encyclopedia of Archaeal and Bacterial Type Strains, Phase II (KMG-II): from individual species to whole genera.</title>
        <authorList>
            <person name="Goeker M."/>
        </authorList>
    </citation>
    <scope>NUCLEOTIDE SEQUENCE [LARGE SCALE GENOMIC DNA]</scope>
    <source>
        <strain evidence="2 3">DSM 18850</strain>
    </source>
</reference>